<keyword evidence="3" id="KW-1185">Reference proteome</keyword>
<dbReference type="InterPro" id="IPR036397">
    <property type="entry name" value="RNaseH_sf"/>
</dbReference>
<proteinExistence type="predicted"/>
<dbReference type="EMBL" id="JADBGQ010000005">
    <property type="protein sequence ID" value="KAG5398184.1"/>
    <property type="molecule type" value="Genomic_DNA"/>
</dbReference>
<accession>A0ABQ7MHI5</accession>
<dbReference type="Pfam" id="PF13456">
    <property type="entry name" value="RVT_3"/>
    <property type="match status" value="1"/>
</dbReference>
<dbReference type="CDD" id="cd06222">
    <property type="entry name" value="RNase_H_like"/>
    <property type="match status" value="1"/>
</dbReference>
<dbReference type="InterPro" id="IPR002156">
    <property type="entry name" value="RNaseH_domain"/>
</dbReference>
<dbReference type="Gene3D" id="3.30.420.10">
    <property type="entry name" value="Ribonuclease H-like superfamily/Ribonuclease H"/>
    <property type="match status" value="1"/>
</dbReference>
<sequence>MSITPSTKGASNALKWLGTKTGEYTVKTGYYTAMAERCGNLESINHLIFHCPFAREVWKLAPLDGSFGISGLTDLRADWNDLHRLGCLPPTGLTPPPLVPWILWALWKARNRFVFENFSGSPADVLSQAIVLAREWSAAQDKKETVRSDAAWSAVTKNVGLGWVVVIREQKTLFKLGISFTPSALVAEALAMKEATCCRLGVKDVRFDSDSRLLINAINGKDPLLEIYGVVEDIHILSNAFDVVSFAWLSRERNGEADLLAKNALSLYEQGVVVATLMPPPN</sequence>
<organism evidence="2 3">
    <name type="scientific">Brassica rapa subsp. trilocularis</name>
    <dbReference type="NCBI Taxonomy" id="1813537"/>
    <lineage>
        <taxon>Eukaryota</taxon>
        <taxon>Viridiplantae</taxon>
        <taxon>Streptophyta</taxon>
        <taxon>Embryophyta</taxon>
        <taxon>Tracheophyta</taxon>
        <taxon>Spermatophyta</taxon>
        <taxon>Magnoliopsida</taxon>
        <taxon>eudicotyledons</taxon>
        <taxon>Gunneridae</taxon>
        <taxon>Pentapetalae</taxon>
        <taxon>rosids</taxon>
        <taxon>malvids</taxon>
        <taxon>Brassicales</taxon>
        <taxon>Brassicaceae</taxon>
        <taxon>Brassiceae</taxon>
        <taxon>Brassica</taxon>
    </lineage>
</organism>
<name>A0ABQ7MHI5_BRACM</name>
<dbReference type="SUPFAM" id="SSF53098">
    <property type="entry name" value="Ribonuclease H-like"/>
    <property type="match status" value="1"/>
</dbReference>
<evidence type="ECO:0000313" key="2">
    <source>
        <dbReference type="EMBL" id="KAG5398184.1"/>
    </source>
</evidence>
<feature type="domain" description="RNase H type-1" evidence="1">
    <location>
        <begin position="148"/>
        <end position="264"/>
    </location>
</feature>
<protein>
    <recommendedName>
        <fullName evidence="1">RNase H type-1 domain-containing protein</fullName>
    </recommendedName>
</protein>
<gene>
    <name evidence="2" type="primary">A05g508120.1_BraROA</name>
    <name evidence="2" type="ORF">IGI04_019998</name>
</gene>
<dbReference type="Proteomes" id="UP000823674">
    <property type="component" value="Chromosome A05"/>
</dbReference>
<dbReference type="PANTHER" id="PTHR34146:SF11">
    <property type="entry name" value="RIBONUCLEASE H-LIKE SUPERFAMILY PROTEIN"/>
    <property type="match status" value="1"/>
</dbReference>
<reference evidence="2 3" key="1">
    <citation type="submission" date="2021-03" db="EMBL/GenBank/DDBJ databases">
        <authorList>
            <person name="King G.J."/>
            <person name="Bancroft I."/>
            <person name="Baten A."/>
            <person name="Bloomfield J."/>
            <person name="Borpatragohain P."/>
            <person name="He Z."/>
            <person name="Irish N."/>
            <person name="Irwin J."/>
            <person name="Liu K."/>
            <person name="Mauleon R.P."/>
            <person name="Moore J."/>
            <person name="Morris R."/>
            <person name="Ostergaard L."/>
            <person name="Wang B."/>
            <person name="Wells R."/>
        </authorList>
    </citation>
    <scope>NUCLEOTIDE SEQUENCE [LARGE SCALE GENOMIC DNA]</scope>
    <source>
        <strain evidence="2">R-o-18</strain>
        <tissue evidence="2">Leaf</tissue>
    </source>
</reference>
<dbReference type="PANTHER" id="PTHR34146">
    <property type="entry name" value="POLYNUCLEOTIDYL TRANSFERASE, RIBONUCLEASE H-LIKE SUPERFAMILY PROTEIN-RELATED"/>
    <property type="match status" value="1"/>
</dbReference>
<evidence type="ECO:0000313" key="3">
    <source>
        <dbReference type="Proteomes" id="UP000823674"/>
    </source>
</evidence>
<comment type="caution">
    <text evidence="2">The sequence shown here is derived from an EMBL/GenBank/DDBJ whole genome shotgun (WGS) entry which is preliminary data.</text>
</comment>
<dbReference type="InterPro" id="IPR012337">
    <property type="entry name" value="RNaseH-like_sf"/>
</dbReference>
<evidence type="ECO:0000259" key="1">
    <source>
        <dbReference type="Pfam" id="PF13456"/>
    </source>
</evidence>
<dbReference type="InterPro" id="IPR044730">
    <property type="entry name" value="RNase_H-like_dom_plant"/>
</dbReference>